<evidence type="ECO:0000256" key="1">
    <source>
        <dbReference type="ARBA" id="ARBA00022553"/>
    </source>
</evidence>
<dbReference type="PROSITE" id="PS50110">
    <property type="entry name" value="RESPONSE_REGULATORY"/>
    <property type="match status" value="1"/>
</dbReference>
<dbReference type="SUPFAM" id="SSF52172">
    <property type="entry name" value="CheY-like"/>
    <property type="match status" value="1"/>
</dbReference>
<dbReference type="Proteomes" id="UP001143330">
    <property type="component" value="Unassembled WGS sequence"/>
</dbReference>
<dbReference type="RefSeq" id="WP_213363616.1">
    <property type="nucleotide sequence ID" value="NZ_BSFM01000021.1"/>
</dbReference>
<keyword evidence="3" id="KW-0805">Transcription regulation</keyword>
<organism evidence="10 11">
    <name type="scientific">Ancylobacter defluvii</name>
    <dbReference type="NCBI Taxonomy" id="1282440"/>
    <lineage>
        <taxon>Bacteria</taxon>
        <taxon>Pseudomonadati</taxon>
        <taxon>Pseudomonadota</taxon>
        <taxon>Alphaproteobacteria</taxon>
        <taxon>Hyphomicrobiales</taxon>
        <taxon>Xanthobacteraceae</taxon>
        <taxon>Ancylobacter</taxon>
    </lineage>
</organism>
<comment type="caution">
    <text evidence="10">The sequence shown here is derived from an EMBL/GenBank/DDBJ whole genome shotgun (WGS) entry which is preliminary data.</text>
</comment>
<evidence type="ECO:0000256" key="6">
    <source>
        <dbReference type="PROSITE-ProRule" id="PRU00169"/>
    </source>
</evidence>
<dbReference type="InterPro" id="IPR001867">
    <property type="entry name" value="OmpR/PhoB-type_DNA-bd"/>
</dbReference>
<dbReference type="SUPFAM" id="SSF46894">
    <property type="entry name" value="C-terminal effector domain of the bipartite response regulators"/>
    <property type="match status" value="1"/>
</dbReference>
<keyword evidence="1 6" id="KW-0597">Phosphoprotein</keyword>
<dbReference type="Gene3D" id="1.10.10.10">
    <property type="entry name" value="Winged helix-like DNA-binding domain superfamily/Winged helix DNA-binding domain"/>
    <property type="match status" value="1"/>
</dbReference>
<keyword evidence="11" id="KW-1185">Reference proteome</keyword>
<accession>A0A9W6NDD8</accession>
<dbReference type="InterPro" id="IPR001789">
    <property type="entry name" value="Sig_transdc_resp-reg_receiver"/>
</dbReference>
<proteinExistence type="predicted"/>
<evidence type="ECO:0000259" key="8">
    <source>
        <dbReference type="PROSITE" id="PS50110"/>
    </source>
</evidence>
<dbReference type="EMBL" id="BSFM01000021">
    <property type="protein sequence ID" value="GLK86562.1"/>
    <property type="molecule type" value="Genomic_DNA"/>
</dbReference>
<evidence type="ECO:0000259" key="9">
    <source>
        <dbReference type="PROSITE" id="PS51755"/>
    </source>
</evidence>
<dbReference type="SMART" id="SM00862">
    <property type="entry name" value="Trans_reg_C"/>
    <property type="match status" value="1"/>
</dbReference>
<dbReference type="GO" id="GO:0032993">
    <property type="term" value="C:protein-DNA complex"/>
    <property type="evidence" value="ECO:0007669"/>
    <property type="project" value="TreeGrafter"/>
</dbReference>
<feature type="domain" description="OmpR/PhoB-type" evidence="9">
    <location>
        <begin position="150"/>
        <end position="245"/>
    </location>
</feature>
<evidence type="ECO:0000313" key="10">
    <source>
        <dbReference type="EMBL" id="GLK86562.1"/>
    </source>
</evidence>
<dbReference type="CDD" id="cd17574">
    <property type="entry name" value="REC_OmpR"/>
    <property type="match status" value="1"/>
</dbReference>
<feature type="modified residue" description="4-aspartylphosphate" evidence="6">
    <location>
        <position position="75"/>
    </location>
</feature>
<dbReference type="Pfam" id="PF00486">
    <property type="entry name" value="Trans_reg_C"/>
    <property type="match status" value="1"/>
</dbReference>
<sequence>MLDAANPGPSSPARPRMATPADDAVHLLIVDDDRRIRDLLSRFLSEQGYRVTTAESADDARGRLAGLTFDLLILDVMMPGMNGLDLAKLVRTESTVPILMLTARSETEDRIKGLEIGADDYLAKPFEPRELLLRINNILKRSTVPPTQAIESVRFGPFVFHLERGELSRDGELVRLTDRERDMLRVLGERPGETVPRQALVAPGISAGDRAVDVQVNRLRRKIERDPANPAYLQTVRGVGYRLVVAP</sequence>
<evidence type="ECO:0000256" key="7">
    <source>
        <dbReference type="PROSITE-ProRule" id="PRU01091"/>
    </source>
</evidence>
<protein>
    <submittedName>
        <fullName evidence="10">DNA-binding response regulator</fullName>
    </submittedName>
</protein>
<evidence type="ECO:0000256" key="4">
    <source>
        <dbReference type="ARBA" id="ARBA00023125"/>
    </source>
</evidence>
<evidence type="ECO:0000313" key="11">
    <source>
        <dbReference type="Proteomes" id="UP001143330"/>
    </source>
</evidence>
<dbReference type="CDD" id="cd00383">
    <property type="entry name" value="trans_reg_C"/>
    <property type="match status" value="1"/>
</dbReference>
<keyword evidence="4 7" id="KW-0238">DNA-binding</keyword>
<name>A0A9W6NDD8_9HYPH</name>
<reference evidence="10" key="2">
    <citation type="submission" date="2023-01" db="EMBL/GenBank/DDBJ databases">
        <authorList>
            <person name="Sun Q."/>
            <person name="Evtushenko L."/>
        </authorList>
    </citation>
    <scope>NUCLEOTIDE SEQUENCE</scope>
    <source>
        <strain evidence="10">VKM B-2789</strain>
    </source>
</reference>
<dbReference type="PANTHER" id="PTHR48111">
    <property type="entry name" value="REGULATOR OF RPOS"/>
    <property type="match status" value="1"/>
</dbReference>
<dbReference type="PROSITE" id="PS51755">
    <property type="entry name" value="OMPR_PHOB"/>
    <property type="match status" value="1"/>
</dbReference>
<dbReference type="InterPro" id="IPR036388">
    <property type="entry name" value="WH-like_DNA-bd_sf"/>
</dbReference>
<dbReference type="SMART" id="SM00448">
    <property type="entry name" value="REC"/>
    <property type="match status" value="1"/>
</dbReference>
<dbReference type="FunFam" id="3.40.50.2300:FF:000001">
    <property type="entry name" value="DNA-binding response regulator PhoB"/>
    <property type="match status" value="1"/>
</dbReference>
<dbReference type="GO" id="GO:0005829">
    <property type="term" value="C:cytosol"/>
    <property type="evidence" value="ECO:0007669"/>
    <property type="project" value="TreeGrafter"/>
</dbReference>
<dbReference type="AlphaFoldDB" id="A0A9W6NDD8"/>
<dbReference type="PANTHER" id="PTHR48111:SF4">
    <property type="entry name" value="DNA-BINDING DUAL TRANSCRIPTIONAL REGULATOR OMPR"/>
    <property type="match status" value="1"/>
</dbReference>
<gene>
    <name evidence="10" type="ORF">GCM10017653_46320</name>
</gene>
<evidence type="ECO:0000256" key="5">
    <source>
        <dbReference type="ARBA" id="ARBA00023163"/>
    </source>
</evidence>
<dbReference type="Pfam" id="PF00072">
    <property type="entry name" value="Response_reg"/>
    <property type="match status" value="1"/>
</dbReference>
<dbReference type="Gene3D" id="3.40.50.2300">
    <property type="match status" value="1"/>
</dbReference>
<dbReference type="InterPro" id="IPR011006">
    <property type="entry name" value="CheY-like_superfamily"/>
</dbReference>
<dbReference type="GO" id="GO:0000156">
    <property type="term" value="F:phosphorelay response regulator activity"/>
    <property type="evidence" value="ECO:0007669"/>
    <property type="project" value="TreeGrafter"/>
</dbReference>
<dbReference type="InterPro" id="IPR016032">
    <property type="entry name" value="Sig_transdc_resp-reg_C-effctor"/>
</dbReference>
<evidence type="ECO:0000256" key="3">
    <source>
        <dbReference type="ARBA" id="ARBA00023015"/>
    </source>
</evidence>
<reference evidence="10" key="1">
    <citation type="journal article" date="2014" name="Int. J. Syst. Evol. Microbiol.">
        <title>Complete genome sequence of Corynebacterium casei LMG S-19264T (=DSM 44701T), isolated from a smear-ripened cheese.</title>
        <authorList>
            <consortium name="US DOE Joint Genome Institute (JGI-PGF)"/>
            <person name="Walter F."/>
            <person name="Albersmeier A."/>
            <person name="Kalinowski J."/>
            <person name="Ruckert C."/>
        </authorList>
    </citation>
    <scope>NUCLEOTIDE SEQUENCE</scope>
    <source>
        <strain evidence="10">VKM B-2789</strain>
    </source>
</reference>
<keyword evidence="5" id="KW-0804">Transcription</keyword>
<feature type="DNA-binding region" description="OmpR/PhoB-type" evidence="7">
    <location>
        <begin position="150"/>
        <end position="245"/>
    </location>
</feature>
<evidence type="ECO:0000256" key="2">
    <source>
        <dbReference type="ARBA" id="ARBA00023012"/>
    </source>
</evidence>
<dbReference type="InterPro" id="IPR039420">
    <property type="entry name" value="WalR-like"/>
</dbReference>
<dbReference type="GO" id="GO:0000976">
    <property type="term" value="F:transcription cis-regulatory region binding"/>
    <property type="evidence" value="ECO:0007669"/>
    <property type="project" value="TreeGrafter"/>
</dbReference>
<feature type="domain" description="Response regulatory" evidence="8">
    <location>
        <begin position="26"/>
        <end position="139"/>
    </location>
</feature>
<keyword evidence="2" id="KW-0902">Two-component regulatory system</keyword>
<dbReference type="Gene3D" id="6.10.250.690">
    <property type="match status" value="1"/>
</dbReference>
<dbReference type="GO" id="GO:0006355">
    <property type="term" value="P:regulation of DNA-templated transcription"/>
    <property type="evidence" value="ECO:0007669"/>
    <property type="project" value="InterPro"/>
</dbReference>